<dbReference type="AlphaFoldDB" id="A0A397GF10"/>
<keyword evidence="2" id="KW-1185">Reference proteome</keyword>
<comment type="caution">
    <text evidence="1">The sequence shown here is derived from an EMBL/GenBank/DDBJ whole genome shotgun (WGS) entry which is preliminary data.</text>
</comment>
<proteinExistence type="predicted"/>
<dbReference type="OrthoDB" id="8954335at2759"/>
<dbReference type="Proteomes" id="UP000266861">
    <property type="component" value="Unassembled WGS sequence"/>
</dbReference>
<gene>
    <name evidence="1" type="ORF">Glove_551g59</name>
</gene>
<name>A0A397GF10_9GLOM</name>
<evidence type="ECO:0000313" key="1">
    <source>
        <dbReference type="EMBL" id="RHZ48414.1"/>
    </source>
</evidence>
<sequence length="184" mass="20883">MKEHPEHPILLIFQRFKCLKCPEESDPRLAVAKCRLEGELIHRKKKIHRDKTILGHSKGTIGAISIQKKIIVLSQKHGTIVLVRVLPDGFPWVLSILITKKESLAIIVVVVMIKAHQDVLPSIATRIRDAFRFLRVVERITMDIDVAINQLVILDVENVTNVVNVLNLVQGFMSVAIRRQSLKL</sequence>
<evidence type="ECO:0000313" key="2">
    <source>
        <dbReference type="Proteomes" id="UP000266861"/>
    </source>
</evidence>
<organism evidence="1 2">
    <name type="scientific">Diversispora epigaea</name>
    <dbReference type="NCBI Taxonomy" id="1348612"/>
    <lineage>
        <taxon>Eukaryota</taxon>
        <taxon>Fungi</taxon>
        <taxon>Fungi incertae sedis</taxon>
        <taxon>Mucoromycota</taxon>
        <taxon>Glomeromycotina</taxon>
        <taxon>Glomeromycetes</taxon>
        <taxon>Diversisporales</taxon>
        <taxon>Diversisporaceae</taxon>
        <taxon>Diversispora</taxon>
    </lineage>
</organism>
<protein>
    <submittedName>
        <fullName evidence="1">Uncharacterized protein</fullName>
    </submittedName>
</protein>
<reference evidence="1 2" key="1">
    <citation type="submission" date="2018-08" db="EMBL/GenBank/DDBJ databases">
        <title>Genome and evolution of the arbuscular mycorrhizal fungus Diversispora epigaea (formerly Glomus versiforme) and its bacterial endosymbionts.</title>
        <authorList>
            <person name="Sun X."/>
            <person name="Fei Z."/>
            <person name="Harrison M."/>
        </authorList>
    </citation>
    <scope>NUCLEOTIDE SEQUENCE [LARGE SCALE GENOMIC DNA]</scope>
    <source>
        <strain evidence="1 2">IT104</strain>
    </source>
</reference>
<dbReference type="EMBL" id="PQFF01000469">
    <property type="protein sequence ID" value="RHZ48414.1"/>
    <property type="molecule type" value="Genomic_DNA"/>
</dbReference>
<accession>A0A397GF10</accession>